<dbReference type="AlphaFoldDB" id="A0A1U7WP12"/>
<name>A0A1U7WP12_NICSY</name>
<sequence length="274" mass="31456">MVIGDFNAVLNADDRIGGKEVTWAEVVDFHNCVMECGLMELPAQGNRFLAEGISDHCPAKVTFVEERQRIRRSFQFCNIWAKHPQFMRTAFNNILTETNEDRANLKKAQEQLQRRPLNVEYQQAEAKAYQKFRNSSYLAEAVTQIKDSSGNWLTDPDRIADTFVEYYENLLGRTTSERVMTFRSIIRNGSRLSETLQDELIQPFSRREVKQAMFQIDINKSPGPYGFGSGFYKAAWPIVGGDITETILEFFQNGRLLRQINTINIALIPKVEVP</sequence>
<dbReference type="RefSeq" id="XP_009780318.1">
    <property type="nucleotide sequence ID" value="XM_009782016.1"/>
</dbReference>
<proteinExistence type="predicted"/>
<reference evidence="1" key="1">
    <citation type="journal article" date="2013" name="Genome Biol.">
        <title>Reference genomes and transcriptomes of Nicotiana sylvestris and Nicotiana tomentosiformis.</title>
        <authorList>
            <person name="Sierro N."/>
            <person name="Battey J.N."/>
            <person name="Ouadi S."/>
            <person name="Bovet L."/>
            <person name="Goepfert S."/>
            <person name="Bakaher N."/>
            <person name="Peitsch M.C."/>
            <person name="Ivanov N.V."/>
        </authorList>
    </citation>
    <scope>NUCLEOTIDE SEQUENCE [LARGE SCALE GENOMIC DNA]</scope>
</reference>
<evidence type="ECO:0000313" key="2">
    <source>
        <dbReference type="RefSeq" id="XP_009780318.1"/>
    </source>
</evidence>
<organism evidence="1 2">
    <name type="scientific">Nicotiana sylvestris</name>
    <name type="common">Wood tobacco</name>
    <name type="synonym">South American tobacco</name>
    <dbReference type="NCBI Taxonomy" id="4096"/>
    <lineage>
        <taxon>Eukaryota</taxon>
        <taxon>Viridiplantae</taxon>
        <taxon>Streptophyta</taxon>
        <taxon>Embryophyta</taxon>
        <taxon>Tracheophyta</taxon>
        <taxon>Spermatophyta</taxon>
        <taxon>Magnoliopsida</taxon>
        <taxon>eudicotyledons</taxon>
        <taxon>Gunneridae</taxon>
        <taxon>Pentapetalae</taxon>
        <taxon>asterids</taxon>
        <taxon>lamiids</taxon>
        <taxon>Solanales</taxon>
        <taxon>Solanaceae</taxon>
        <taxon>Nicotianoideae</taxon>
        <taxon>Nicotianeae</taxon>
        <taxon>Nicotiana</taxon>
    </lineage>
</organism>
<gene>
    <name evidence="2" type="primary">LOC104229377</name>
</gene>
<dbReference type="PANTHER" id="PTHR33710:SF78">
    <property type="entry name" value="ENDONUCLEASE_EXONUCLEASE_PHOSPHATASE DOMAIN-CONTAINING PROTEIN"/>
    <property type="match status" value="1"/>
</dbReference>
<dbReference type="eggNOG" id="KOG1075">
    <property type="taxonomic scope" value="Eukaryota"/>
</dbReference>
<keyword evidence="1" id="KW-1185">Reference proteome</keyword>
<dbReference type="PANTHER" id="PTHR33710">
    <property type="entry name" value="BNAC02G09200D PROTEIN"/>
    <property type="match status" value="1"/>
</dbReference>
<dbReference type="Proteomes" id="UP000189701">
    <property type="component" value="Unplaced"/>
</dbReference>
<evidence type="ECO:0000313" key="1">
    <source>
        <dbReference type="Proteomes" id="UP000189701"/>
    </source>
</evidence>
<accession>A0A1U7WP12</accession>
<dbReference type="STRING" id="4096.A0A1U7WP12"/>
<reference evidence="2" key="2">
    <citation type="submission" date="2025-08" db="UniProtKB">
        <authorList>
            <consortium name="RefSeq"/>
        </authorList>
    </citation>
    <scope>IDENTIFICATION</scope>
    <source>
        <tissue evidence="2">Leaf</tissue>
    </source>
</reference>
<protein>
    <submittedName>
        <fullName evidence="2">Uncharacterized protein LOC104229377</fullName>
    </submittedName>
</protein>